<feature type="transmembrane region" description="Helical" evidence="6">
    <location>
        <begin position="761"/>
        <end position="784"/>
    </location>
</feature>
<evidence type="ECO:0000256" key="4">
    <source>
        <dbReference type="ARBA" id="ARBA00022989"/>
    </source>
</evidence>
<accession>A0AB35C267</accession>
<feature type="transmembrane region" description="Helical" evidence="6">
    <location>
        <begin position="709"/>
        <end position="729"/>
    </location>
</feature>
<name>A0AB35C267_9GAMM</name>
<dbReference type="RefSeq" id="WP_213404316.1">
    <property type="nucleotide sequence ID" value="NZ_JAGIBT010000015.1"/>
</dbReference>
<keyword evidence="3 6" id="KW-0812">Transmembrane</keyword>
<feature type="transmembrane region" description="Helical" evidence="6">
    <location>
        <begin position="398"/>
        <end position="415"/>
    </location>
</feature>
<keyword evidence="5 6" id="KW-0472">Membrane</keyword>
<feature type="transmembrane region" description="Helical" evidence="6">
    <location>
        <begin position="261"/>
        <end position="285"/>
    </location>
</feature>
<comment type="caution">
    <text evidence="8">The sequence shown here is derived from an EMBL/GenBank/DDBJ whole genome shotgun (WGS) entry which is preliminary data.</text>
</comment>
<dbReference type="Proteomes" id="UP000680020">
    <property type="component" value="Unassembled WGS sequence"/>
</dbReference>
<evidence type="ECO:0000256" key="3">
    <source>
        <dbReference type="ARBA" id="ARBA00022692"/>
    </source>
</evidence>
<evidence type="ECO:0000313" key="8">
    <source>
        <dbReference type="EMBL" id="MBS7825458.1"/>
    </source>
</evidence>
<feature type="domain" description="ABC3 transporter permease C-terminal" evidence="7">
    <location>
        <begin position="713"/>
        <end position="822"/>
    </location>
</feature>
<feature type="transmembrane region" description="Helical" evidence="6">
    <location>
        <begin position="476"/>
        <end position="494"/>
    </location>
</feature>
<sequence length="831" mass="90334">MHKMGLSELCRLAWRQLWREFKAGELRILWIALMLTVTISTAIGYFGTRLQGSMNARAGEFLAADLVVRGSMPLNAAQVAMNTEGLTHAHTVNFSTVVFNDDDMQLVSIKAADSHYPLRGTLMIELPESSTPVAIDQGPARGEIWVENRLLYALNLTLGQTIEIGQLPLRISNILVDTPDRAGGFYSLNPFGLMNIEDLAATGAVQPGSRVTHRDLWAGDSAAIERLQQALLPTLEPHQTILTPKDGNEQINGALSRAQTYLNLASLVGILLSSVAIALAANQFAARRYDDSALLRALGMPKNAVIGLYGVMLIYLGVIGAIVGAAIGYGVQLGLLALLSNVIKGDLPAGGLLPAFAGMSTGFIVLLGFALPPIAALGRTPPLRVLREDASPVPFKNFVVYGLAVAALFLIMWQLSLNLTLTLSLLGGALLMVLVLGFMLYGVVRLLRKSLQSASFIWRMALGETLRHPMRSMGQMVAFGIILMTMALVLMLRSELLQDWREQLPKDAANHFALNISPMQKEDFVNALHKEASNVSPFYPVVMGRLTAVNGQSVKAVELVSDRAKNAIDRDLNLTWSEHLPKGNEVVAGQWWQAASEDHGVSLDADLAKGLGVALNDTLTFVIAGQAKDYTVTSLRSIDWQTIEPNFFVIFAPDSMKDAPVTYLTSFYWPEAQTRALIEVMKDFPTVTLLDLQALITQLNDILQQVTLAIEYILVLVLAAGIVVLLAGLQTTLAERLKQGAILRVLGANRHVLLKSQGIEFALMGGLSGLLAVLGSELISYLLYHYLLDLSWQPHIRLWLLPLMGAMLITAMGMLSARSVTQASPLTILRG</sequence>
<feature type="transmembrane region" description="Helical" evidence="6">
    <location>
        <begin position="796"/>
        <end position="815"/>
    </location>
</feature>
<evidence type="ECO:0000256" key="5">
    <source>
        <dbReference type="ARBA" id="ARBA00023136"/>
    </source>
</evidence>
<dbReference type="InterPro" id="IPR003838">
    <property type="entry name" value="ABC3_permease_C"/>
</dbReference>
<dbReference type="GO" id="GO:0005886">
    <property type="term" value="C:plasma membrane"/>
    <property type="evidence" value="ECO:0007669"/>
    <property type="project" value="UniProtKB-SubCell"/>
</dbReference>
<protein>
    <submittedName>
        <fullName evidence="8">ABC transporter permease</fullName>
    </submittedName>
</protein>
<evidence type="ECO:0000313" key="9">
    <source>
        <dbReference type="Proteomes" id="UP000680020"/>
    </source>
</evidence>
<evidence type="ECO:0000256" key="6">
    <source>
        <dbReference type="SAM" id="Phobius"/>
    </source>
</evidence>
<gene>
    <name evidence="8" type="ORF">J7561_09645</name>
</gene>
<evidence type="ECO:0000256" key="2">
    <source>
        <dbReference type="ARBA" id="ARBA00022475"/>
    </source>
</evidence>
<dbReference type="PANTHER" id="PTHR30287:SF1">
    <property type="entry name" value="INNER MEMBRANE PROTEIN"/>
    <property type="match status" value="1"/>
</dbReference>
<feature type="transmembrane region" description="Helical" evidence="6">
    <location>
        <begin position="306"/>
        <end position="331"/>
    </location>
</feature>
<keyword evidence="2" id="KW-1003">Cell membrane</keyword>
<feature type="transmembrane region" description="Helical" evidence="6">
    <location>
        <begin position="28"/>
        <end position="47"/>
    </location>
</feature>
<feature type="transmembrane region" description="Helical" evidence="6">
    <location>
        <begin position="421"/>
        <end position="444"/>
    </location>
</feature>
<dbReference type="EMBL" id="JAGIBU010000014">
    <property type="protein sequence ID" value="MBS7825458.1"/>
    <property type="molecule type" value="Genomic_DNA"/>
</dbReference>
<dbReference type="PANTHER" id="PTHR30287">
    <property type="entry name" value="MEMBRANE COMPONENT OF PREDICTED ABC SUPERFAMILY METABOLITE UPTAKE TRANSPORTER"/>
    <property type="match status" value="1"/>
</dbReference>
<dbReference type="Pfam" id="PF02687">
    <property type="entry name" value="FtsX"/>
    <property type="match status" value="2"/>
</dbReference>
<proteinExistence type="predicted"/>
<organism evidence="8 9">
    <name type="scientific">Wohlfahrtiimonas chitiniclastica</name>
    <dbReference type="NCBI Taxonomy" id="400946"/>
    <lineage>
        <taxon>Bacteria</taxon>
        <taxon>Pseudomonadati</taxon>
        <taxon>Pseudomonadota</taxon>
        <taxon>Gammaproteobacteria</taxon>
        <taxon>Cardiobacteriales</taxon>
        <taxon>Ignatzschineriaceae</taxon>
        <taxon>Wohlfahrtiimonas</taxon>
    </lineage>
</organism>
<evidence type="ECO:0000256" key="1">
    <source>
        <dbReference type="ARBA" id="ARBA00004651"/>
    </source>
</evidence>
<keyword evidence="4 6" id="KW-1133">Transmembrane helix</keyword>
<reference evidence="8" key="1">
    <citation type="submission" date="2021-03" db="EMBL/GenBank/DDBJ databases">
        <title>Identification and antibiotic profiling of Wohlfahrtiimonas chitiniclastica, an underestimated human pathogen.</title>
        <authorList>
            <person name="Kopf A."/>
            <person name="Bunk B."/>
            <person name="Coldewey S."/>
            <person name="Gunzer F."/>
            <person name="Riedel T."/>
            <person name="Schroettner P."/>
        </authorList>
    </citation>
    <scope>NUCLEOTIDE SEQUENCE</scope>
    <source>
        <strain evidence="8">DSM 100917</strain>
    </source>
</reference>
<dbReference type="AlphaFoldDB" id="A0AB35C267"/>
<comment type="subcellular location">
    <subcellularLocation>
        <location evidence="1">Cell membrane</location>
        <topology evidence="1">Multi-pass membrane protein</topology>
    </subcellularLocation>
</comment>
<feature type="transmembrane region" description="Helical" evidence="6">
    <location>
        <begin position="351"/>
        <end position="377"/>
    </location>
</feature>
<feature type="domain" description="ABC3 transporter permease C-terminal" evidence="7">
    <location>
        <begin position="264"/>
        <end position="375"/>
    </location>
</feature>
<dbReference type="InterPro" id="IPR038766">
    <property type="entry name" value="Membrane_comp_ABC_pdt"/>
</dbReference>
<evidence type="ECO:0000259" key="7">
    <source>
        <dbReference type="Pfam" id="PF02687"/>
    </source>
</evidence>